<reference evidence="3" key="1">
    <citation type="journal article" date="2019" name="Int. J. Syst. Evol. Microbiol.">
        <title>The Global Catalogue of Microorganisms (GCM) 10K type strain sequencing project: providing services to taxonomists for standard genome sequencing and annotation.</title>
        <authorList>
            <consortium name="The Broad Institute Genomics Platform"/>
            <consortium name="The Broad Institute Genome Sequencing Center for Infectious Disease"/>
            <person name="Wu L."/>
            <person name="Ma J."/>
        </authorList>
    </citation>
    <scope>NUCLEOTIDE SEQUENCE [LARGE SCALE GENOMIC DNA]</scope>
    <source>
        <strain evidence="3">JCM 16929</strain>
    </source>
</reference>
<feature type="domain" description="ABM" evidence="1">
    <location>
        <begin position="10"/>
        <end position="107"/>
    </location>
</feature>
<keyword evidence="3" id="KW-1185">Reference proteome</keyword>
<dbReference type="SUPFAM" id="SSF54909">
    <property type="entry name" value="Dimeric alpha+beta barrel"/>
    <property type="match status" value="1"/>
</dbReference>
<dbReference type="EMBL" id="BAABAB010000002">
    <property type="protein sequence ID" value="GAA3603168.1"/>
    <property type="molecule type" value="Genomic_DNA"/>
</dbReference>
<sequence>MGTDSFPGVIGTLLRFELKDDAAVRGFDRLAATMIAAVKAGEPDTLIYVFHTVEGEPLSRVVYEVYTDQQAAERHGSTDYFRRVMVELEQYVASVRVEALGGLRGKVSEIG</sequence>
<evidence type="ECO:0000313" key="2">
    <source>
        <dbReference type="EMBL" id="GAA3603168.1"/>
    </source>
</evidence>
<comment type="caution">
    <text evidence="2">The sequence shown here is derived from an EMBL/GenBank/DDBJ whole genome shotgun (WGS) entry which is preliminary data.</text>
</comment>
<organism evidence="2 3">
    <name type="scientific">Microlunatus ginsengisoli</name>
    <dbReference type="NCBI Taxonomy" id="363863"/>
    <lineage>
        <taxon>Bacteria</taxon>
        <taxon>Bacillati</taxon>
        <taxon>Actinomycetota</taxon>
        <taxon>Actinomycetes</taxon>
        <taxon>Propionibacteriales</taxon>
        <taxon>Propionibacteriaceae</taxon>
        <taxon>Microlunatus</taxon>
    </lineage>
</organism>
<gene>
    <name evidence="2" type="ORF">GCM10022236_01170</name>
</gene>
<dbReference type="PROSITE" id="PS51725">
    <property type="entry name" value="ABM"/>
    <property type="match status" value="1"/>
</dbReference>
<accession>A0ABP6ZC68</accession>
<protein>
    <recommendedName>
        <fullName evidence="1">ABM domain-containing protein</fullName>
    </recommendedName>
</protein>
<dbReference type="Pfam" id="PF03992">
    <property type="entry name" value="ABM"/>
    <property type="match status" value="1"/>
</dbReference>
<dbReference type="InterPro" id="IPR007138">
    <property type="entry name" value="ABM_dom"/>
</dbReference>
<dbReference type="InterPro" id="IPR011008">
    <property type="entry name" value="Dimeric_a/b-barrel"/>
</dbReference>
<dbReference type="Proteomes" id="UP001501490">
    <property type="component" value="Unassembled WGS sequence"/>
</dbReference>
<evidence type="ECO:0000259" key="1">
    <source>
        <dbReference type="PROSITE" id="PS51725"/>
    </source>
</evidence>
<name>A0ABP6ZC68_9ACTN</name>
<evidence type="ECO:0000313" key="3">
    <source>
        <dbReference type="Proteomes" id="UP001501490"/>
    </source>
</evidence>
<dbReference type="Gene3D" id="3.30.70.100">
    <property type="match status" value="1"/>
</dbReference>
<proteinExistence type="predicted"/>